<sequence length="165" mass="18756">MQKIWSADDLTLDVLADHMRDSGLTAMKQEAHRITLHTESGVAYSISIEVQRQFIEFITWLPLDKEQDRQRLLEFEHRCNAEVYLPSFFVDEDGDLRVFYALPYSHGLIAGQLMAMVRRFGSLLEHMVGPRNEDGLILLGRSRKASEDLAPTLNAQAPEDGALLN</sequence>
<proteinExistence type="predicted"/>
<organism evidence="1 2">
    <name type="scientific">Noviherbaspirillum pedocola</name>
    <dbReference type="NCBI Taxonomy" id="2801341"/>
    <lineage>
        <taxon>Bacteria</taxon>
        <taxon>Pseudomonadati</taxon>
        <taxon>Pseudomonadota</taxon>
        <taxon>Betaproteobacteria</taxon>
        <taxon>Burkholderiales</taxon>
        <taxon>Oxalobacteraceae</taxon>
        <taxon>Noviherbaspirillum</taxon>
    </lineage>
</organism>
<dbReference type="Proteomes" id="UP000622890">
    <property type="component" value="Unassembled WGS sequence"/>
</dbReference>
<dbReference type="InterPro" id="IPR019660">
    <property type="entry name" value="Put_sensory_transdc_reg_YbjN"/>
</dbReference>
<keyword evidence="2" id="KW-1185">Reference proteome</keyword>
<dbReference type="RefSeq" id="WP_200596381.1">
    <property type="nucleotide sequence ID" value="NZ_JAEPBG010000014.1"/>
</dbReference>
<dbReference type="EMBL" id="JAEPBG010000014">
    <property type="protein sequence ID" value="MBK4737803.1"/>
    <property type="molecule type" value="Genomic_DNA"/>
</dbReference>
<accession>A0A934W995</accession>
<evidence type="ECO:0000313" key="2">
    <source>
        <dbReference type="Proteomes" id="UP000622890"/>
    </source>
</evidence>
<name>A0A934W995_9BURK</name>
<dbReference type="Pfam" id="PF10722">
    <property type="entry name" value="YbjN"/>
    <property type="match status" value="1"/>
</dbReference>
<reference evidence="1" key="1">
    <citation type="submission" date="2021-01" db="EMBL/GenBank/DDBJ databases">
        <title>Genome sequence of strain Noviherbaspirillum sp. DKR-6.</title>
        <authorList>
            <person name="Chaudhary D.K."/>
        </authorList>
    </citation>
    <scope>NUCLEOTIDE SEQUENCE</scope>
    <source>
        <strain evidence="1">DKR-6</strain>
    </source>
</reference>
<gene>
    <name evidence="1" type="ORF">JJB74_24545</name>
</gene>
<comment type="caution">
    <text evidence="1">The sequence shown here is derived from an EMBL/GenBank/DDBJ whole genome shotgun (WGS) entry which is preliminary data.</text>
</comment>
<dbReference type="AlphaFoldDB" id="A0A934W995"/>
<evidence type="ECO:0000313" key="1">
    <source>
        <dbReference type="EMBL" id="MBK4737803.1"/>
    </source>
</evidence>
<protein>
    <submittedName>
        <fullName evidence="1">YbjN domain-containing protein</fullName>
    </submittedName>
</protein>